<evidence type="ECO:0000259" key="4">
    <source>
        <dbReference type="Pfam" id="PF00370"/>
    </source>
</evidence>
<dbReference type="SUPFAM" id="SSF53067">
    <property type="entry name" value="Actin-like ATPase domain"/>
    <property type="match status" value="2"/>
</dbReference>
<dbReference type="CDD" id="cd07782">
    <property type="entry name" value="ASKHA_NBD_FGGY_D-RBK"/>
    <property type="match status" value="1"/>
</dbReference>
<dbReference type="GO" id="GO:0019150">
    <property type="term" value="F:D-ribulokinase activity"/>
    <property type="evidence" value="ECO:0007669"/>
    <property type="project" value="TreeGrafter"/>
</dbReference>
<organism evidence="6 7">
    <name type="scientific">Mucor circinelloides f. circinelloides (strain 1006PhL)</name>
    <name type="common">Mucormycosis agent</name>
    <name type="synonym">Calyptromyces circinelloides</name>
    <dbReference type="NCBI Taxonomy" id="1220926"/>
    <lineage>
        <taxon>Eukaryota</taxon>
        <taxon>Fungi</taxon>
        <taxon>Fungi incertae sedis</taxon>
        <taxon>Mucoromycota</taxon>
        <taxon>Mucoromycotina</taxon>
        <taxon>Mucoromycetes</taxon>
        <taxon>Mucorales</taxon>
        <taxon>Mucorineae</taxon>
        <taxon>Mucoraceae</taxon>
        <taxon>Mucor</taxon>
    </lineage>
</organism>
<feature type="domain" description="Carbohydrate kinase FGGY N-terminal" evidence="4">
    <location>
        <begin position="7"/>
        <end position="274"/>
    </location>
</feature>
<protein>
    <recommendedName>
        <fullName evidence="8">FGGY-family pentulose kinase</fullName>
    </recommendedName>
</protein>
<reference evidence="7" key="1">
    <citation type="submission" date="2013-05" db="EMBL/GenBank/DDBJ databases">
        <title>The Genome sequence of Mucor circinelloides f. circinelloides 1006PhL.</title>
        <authorList>
            <consortium name="The Broad Institute Genomics Platform"/>
            <person name="Cuomo C."/>
            <person name="Earl A."/>
            <person name="Findley K."/>
            <person name="Lee S.C."/>
            <person name="Walker B."/>
            <person name="Young S."/>
            <person name="Zeng Q."/>
            <person name="Gargeya S."/>
            <person name="Fitzgerald M."/>
            <person name="Haas B."/>
            <person name="Abouelleil A."/>
            <person name="Allen A.W."/>
            <person name="Alvarado L."/>
            <person name="Arachchi H.M."/>
            <person name="Berlin A.M."/>
            <person name="Chapman S.B."/>
            <person name="Gainer-Dewar J."/>
            <person name="Goldberg J."/>
            <person name="Griggs A."/>
            <person name="Gujja S."/>
            <person name="Hansen M."/>
            <person name="Howarth C."/>
            <person name="Imamovic A."/>
            <person name="Ireland A."/>
            <person name="Larimer J."/>
            <person name="McCowan C."/>
            <person name="Murphy C."/>
            <person name="Pearson M."/>
            <person name="Poon T.W."/>
            <person name="Priest M."/>
            <person name="Roberts A."/>
            <person name="Saif S."/>
            <person name="Shea T."/>
            <person name="Sisk P."/>
            <person name="Sykes S."/>
            <person name="Wortman J."/>
            <person name="Nusbaum C."/>
            <person name="Birren B."/>
        </authorList>
    </citation>
    <scope>NUCLEOTIDE SEQUENCE [LARGE SCALE GENOMIC DNA]</scope>
    <source>
        <strain evidence="7">1006PhL</strain>
    </source>
</reference>
<evidence type="ECO:0000256" key="2">
    <source>
        <dbReference type="ARBA" id="ARBA00022679"/>
    </source>
</evidence>
<dbReference type="InterPro" id="IPR018484">
    <property type="entry name" value="FGGY_N"/>
</dbReference>
<sequence length="575" mass="62841">MSESDSYYIGIDVGTGSARAAIIDIKGQLVSLDVQPIITHNPKHDIYEQSSSNIWSSITTCVQNIMKQSKLQPHQIKGIGFDATCSLVVLDKQGNPQSIDQASNFADNEFNVILWADHRAIEQANRINATHHNVLRYVGNIISPEMEIPKTLWLKENMPEDLWNSIGHLMDLPDFLTYRATGSLARSTCSLTCKCSYLPRLVGKGWEPSFFKEIGLGCLVDEDFARMGGNDQENVLEAGDPVGSGLTEEAAKELGLLPGTPVGSAIIDAYAGAIATLGATPYGTSEREDMLSSLDDSLKTQGPSRLAIICGTSSCHIAMSPNPIFVNGVWGPYRSVMVGNMWCAEGGQSSTGQLIDFIVNTHPALAEARQKSAEKNLNIYAYLAQHLVLLQTQRGLKHIQELTKHLHIYPDFHGNRSPLADPSLRGTIVGISLDKSIDDLALRYLATLQAIACQTRHIIETLNKEGYTIDTLCMSGGLCKSLLFVKILADVTQCRIILPESIDGAVVIGAAFLGAKASGLSTDLWDIMVRLGRAGSTILPDKDQQVVEMNGRRYKVFLAMLDDQKRYRDIMDSSN</sequence>
<dbReference type="InterPro" id="IPR043129">
    <property type="entry name" value="ATPase_NBD"/>
</dbReference>
<feature type="domain" description="Carbohydrate kinase FGGY C-terminal" evidence="5">
    <location>
        <begin position="306"/>
        <end position="517"/>
    </location>
</feature>
<dbReference type="Proteomes" id="UP000014254">
    <property type="component" value="Unassembled WGS sequence"/>
</dbReference>
<dbReference type="Pfam" id="PF02782">
    <property type="entry name" value="FGGY_C"/>
    <property type="match status" value="1"/>
</dbReference>
<keyword evidence="3" id="KW-0418">Kinase</keyword>
<dbReference type="PANTHER" id="PTHR43435:SF4">
    <property type="entry name" value="FGGY CARBOHYDRATE KINASE DOMAIN-CONTAINING PROTEIN"/>
    <property type="match status" value="1"/>
</dbReference>
<dbReference type="GO" id="GO:0005737">
    <property type="term" value="C:cytoplasm"/>
    <property type="evidence" value="ECO:0007669"/>
    <property type="project" value="TreeGrafter"/>
</dbReference>
<dbReference type="OMA" id="HKAMWHE"/>
<evidence type="ECO:0000313" key="6">
    <source>
        <dbReference type="EMBL" id="EPB87117.1"/>
    </source>
</evidence>
<proteinExistence type="inferred from homology"/>
<dbReference type="AlphaFoldDB" id="S2JF55"/>
<accession>S2JF55</accession>
<gene>
    <name evidence="6" type="ORF">HMPREF1544_06043</name>
</gene>
<dbReference type="Gene3D" id="3.30.420.40">
    <property type="match status" value="1"/>
</dbReference>
<name>S2JF55_MUCC1</name>
<dbReference type="NCBIfam" id="TIGR01315">
    <property type="entry name" value="5C_CHO_kinase"/>
    <property type="match status" value="1"/>
</dbReference>
<dbReference type="Pfam" id="PF00370">
    <property type="entry name" value="FGGY_N"/>
    <property type="match status" value="1"/>
</dbReference>
<dbReference type="VEuPathDB" id="FungiDB:HMPREF1544_06043"/>
<dbReference type="Gene3D" id="1.20.58.2240">
    <property type="match status" value="1"/>
</dbReference>
<evidence type="ECO:0000256" key="1">
    <source>
        <dbReference type="ARBA" id="ARBA00009156"/>
    </source>
</evidence>
<evidence type="ECO:0000313" key="7">
    <source>
        <dbReference type="Proteomes" id="UP000014254"/>
    </source>
</evidence>
<dbReference type="InParanoid" id="S2JF55"/>
<dbReference type="InterPro" id="IPR006003">
    <property type="entry name" value="FGGY_RbtK-like"/>
</dbReference>
<dbReference type="OrthoDB" id="203824at2759"/>
<evidence type="ECO:0000259" key="5">
    <source>
        <dbReference type="Pfam" id="PF02782"/>
    </source>
</evidence>
<dbReference type="GO" id="GO:0019321">
    <property type="term" value="P:pentose metabolic process"/>
    <property type="evidence" value="ECO:0007669"/>
    <property type="project" value="TreeGrafter"/>
</dbReference>
<dbReference type="InterPro" id="IPR018485">
    <property type="entry name" value="FGGY_C"/>
</dbReference>
<evidence type="ECO:0008006" key="8">
    <source>
        <dbReference type="Google" id="ProtNLM"/>
    </source>
</evidence>
<dbReference type="eggNOG" id="KOG2517">
    <property type="taxonomic scope" value="Eukaryota"/>
</dbReference>
<dbReference type="EMBL" id="KE123974">
    <property type="protein sequence ID" value="EPB87117.1"/>
    <property type="molecule type" value="Genomic_DNA"/>
</dbReference>
<comment type="similarity">
    <text evidence="1">Belongs to the FGGY kinase family.</text>
</comment>
<dbReference type="PIRSF" id="PIRSF000538">
    <property type="entry name" value="GlpK"/>
    <property type="match status" value="1"/>
</dbReference>
<dbReference type="InterPro" id="IPR000577">
    <property type="entry name" value="Carb_kinase_FGGY"/>
</dbReference>
<dbReference type="STRING" id="1220926.S2JF55"/>
<dbReference type="PANTHER" id="PTHR43435">
    <property type="entry name" value="RIBULOKINASE"/>
    <property type="match status" value="1"/>
</dbReference>
<keyword evidence="2" id="KW-0808">Transferase</keyword>
<keyword evidence="7" id="KW-1185">Reference proteome</keyword>
<evidence type="ECO:0000256" key="3">
    <source>
        <dbReference type="ARBA" id="ARBA00022777"/>
    </source>
</evidence>